<dbReference type="InterPro" id="IPR000792">
    <property type="entry name" value="Tscrpt_reg_LuxR_C"/>
</dbReference>
<keyword evidence="1" id="KW-0805">Transcription regulation</keyword>
<dbReference type="PANTHER" id="PTHR44688:SF16">
    <property type="entry name" value="DNA-BINDING TRANSCRIPTIONAL ACTIVATOR DEVR_DOSR"/>
    <property type="match status" value="1"/>
</dbReference>
<dbReference type="InterPro" id="IPR036388">
    <property type="entry name" value="WH-like_DNA-bd_sf"/>
</dbReference>
<dbReference type="Pfam" id="PF13426">
    <property type="entry name" value="PAS_9"/>
    <property type="match status" value="1"/>
</dbReference>
<dbReference type="EMBL" id="WWCJ01000022">
    <property type="protein sequence ID" value="MYN04926.1"/>
    <property type="molecule type" value="Genomic_DNA"/>
</dbReference>
<evidence type="ECO:0000256" key="3">
    <source>
        <dbReference type="ARBA" id="ARBA00023163"/>
    </source>
</evidence>
<evidence type="ECO:0000313" key="5">
    <source>
        <dbReference type="EMBL" id="MYN04926.1"/>
    </source>
</evidence>
<feature type="domain" description="HTH luxR-type" evidence="4">
    <location>
        <begin position="115"/>
        <end position="181"/>
    </location>
</feature>
<dbReference type="GO" id="GO:0003677">
    <property type="term" value="F:DNA binding"/>
    <property type="evidence" value="ECO:0007669"/>
    <property type="project" value="UniProtKB-KW"/>
</dbReference>
<dbReference type="Pfam" id="PF00196">
    <property type="entry name" value="GerE"/>
    <property type="match status" value="1"/>
</dbReference>
<evidence type="ECO:0000259" key="4">
    <source>
        <dbReference type="PROSITE" id="PS50043"/>
    </source>
</evidence>
<dbReference type="InterPro" id="IPR000014">
    <property type="entry name" value="PAS"/>
</dbReference>
<evidence type="ECO:0000313" key="6">
    <source>
        <dbReference type="Proteomes" id="UP000448575"/>
    </source>
</evidence>
<proteinExistence type="predicted"/>
<comment type="caution">
    <text evidence="5">The sequence shown here is derived from an EMBL/GenBank/DDBJ whole genome shotgun (WGS) entry which is preliminary data.</text>
</comment>
<dbReference type="SMART" id="SM00421">
    <property type="entry name" value="HTH_LUXR"/>
    <property type="match status" value="1"/>
</dbReference>
<keyword evidence="3" id="KW-0804">Transcription</keyword>
<dbReference type="CDD" id="cd00130">
    <property type="entry name" value="PAS"/>
    <property type="match status" value="1"/>
</dbReference>
<dbReference type="AlphaFoldDB" id="A0A6N9HNG5"/>
<protein>
    <submittedName>
        <fullName evidence="5">PAS domain-containing protein</fullName>
    </submittedName>
</protein>
<dbReference type="InterPro" id="IPR035965">
    <property type="entry name" value="PAS-like_dom_sf"/>
</dbReference>
<dbReference type="PANTHER" id="PTHR44688">
    <property type="entry name" value="DNA-BINDING TRANSCRIPTIONAL ACTIVATOR DEVR_DOSR"/>
    <property type="match status" value="1"/>
</dbReference>
<organism evidence="5 6">
    <name type="scientific">Pseudoduganella guangdongensis</name>
    <dbReference type="NCBI Taxonomy" id="2692179"/>
    <lineage>
        <taxon>Bacteria</taxon>
        <taxon>Pseudomonadati</taxon>
        <taxon>Pseudomonadota</taxon>
        <taxon>Betaproteobacteria</taxon>
        <taxon>Burkholderiales</taxon>
        <taxon>Oxalobacteraceae</taxon>
        <taxon>Telluria group</taxon>
        <taxon>Pseudoduganella</taxon>
    </lineage>
</organism>
<name>A0A6N9HNG5_9BURK</name>
<accession>A0A6N9HNG5</accession>
<evidence type="ECO:0000256" key="2">
    <source>
        <dbReference type="ARBA" id="ARBA00023125"/>
    </source>
</evidence>
<dbReference type="SUPFAM" id="SSF55785">
    <property type="entry name" value="PYP-like sensor domain (PAS domain)"/>
    <property type="match status" value="1"/>
</dbReference>
<dbReference type="PROSITE" id="PS00622">
    <property type="entry name" value="HTH_LUXR_1"/>
    <property type="match status" value="1"/>
</dbReference>
<keyword evidence="2" id="KW-0238">DNA-binding</keyword>
<keyword evidence="6" id="KW-1185">Reference proteome</keyword>
<dbReference type="CDD" id="cd06170">
    <property type="entry name" value="LuxR_C_like"/>
    <property type="match status" value="1"/>
</dbReference>
<dbReference type="PROSITE" id="PS50043">
    <property type="entry name" value="HTH_LUXR_2"/>
    <property type="match status" value="1"/>
</dbReference>
<evidence type="ECO:0000256" key="1">
    <source>
        <dbReference type="ARBA" id="ARBA00023015"/>
    </source>
</evidence>
<dbReference type="RefSeq" id="WP_161027877.1">
    <property type="nucleotide sequence ID" value="NZ_WWCJ01000022.1"/>
</dbReference>
<dbReference type="Proteomes" id="UP000448575">
    <property type="component" value="Unassembled WGS sequence"/>
</dbReference>
<sequence length="181" mass="20018">MPINYESIFQFAPVGMCVSDNRVIQASNDALAAMFGYGQGALDGQSFQLLYPTQDEYLRTGDRIIPIMNAKGRYSDERIMRRASGELFWCHVTGRALDPAQPLGAGIWTFEDLSEQRPVSAALTPREREIAALLVEGKTSKLIARDTGLSPRTVEMHRASLMRKFNAATATELVHKLAGAR</sequence>
<dbReference type="InterPro" id="IPR016032">
    <property type="entry name" value="Sig_transdc_resp-reg_C-effctor"/>
</dbReference>
<gene>
    <name evidence="5" type="ORF">GTP41_22790</name>
</gene>
<dbReference type="Gene3D" id="1.10.10.10">
    <property type="entry name" value="Winged helix-like DNA-binding domain superfamily/Winged helix DNA-binding domain"/>
    <property type="match status" value="1"/>
</dbReference>
<dbReference type="GO" id="GO:0006355">
    <property type="term" value="P:regulation of DNA-templated transcription"/>
    <property type="evidence" value="ECO:0007669"/>
    <property type="project" value="InterPro"/>
</dbReference>
<dbReference type="PRINTS" id="PR00038">
    <property type="entry name" value="HTHLUXR"/>
</dbReference>
<dbReference type="SUPFAM" id="SSF46894">
    <property type="entry name" value="C-terminal effector domain of the bipartite response regulators"/>
    <property type="match status" value="1"/>
</dbReference>
<dbReference type="Gene3D" id="3.30.450.20">
    <property type="entry name" value="PAS domain"/>
    <property type="match status" value="1"/>
</dbReference>
<dbReference type="NCBIfam" id="TIGR00229">
    <property type="entry name" value="sensory_box"/>
    <property type="match status" value="1"/>
</dbReference>
<reference evidence="5 6" key="1">
    <citation type="submission" date="2019-12" db="EMBL/GenBank/DDBJ databases">
        <title>Novel species isolated from a subtropical stream in China.</title>
        <authorList>
            <person name="Lu H."/>
        </authorList>
    </citation>
    <scope>NUCLEOTIDE SEQUENCE [LARGE SCALE GENOMIC DNA]</scope>
    <source>
        <strain evidence="5 6">DS3</strain>
    </source>
</reference>